<evidence type="ECO:0000313" key="3">
    <source>
        <dbReference type="Proteomes" id="UP000076532"/>
    </source>
</evidence>
<keyword evidence="3" id="KW-1185">Reference proteome</keyword>
<dbReference type="AlphaFoldDB" id="A0A167TH79"/>
<keyword evidence="1" id="KW-0472">Membrane</keyword>
<gene>
    <name evidence="2" type="ORF">FIBSPDRAFT_969465</name>
</gene>
<dbReference type="EMBL" id="KV418230">
    <property type="protein sequence ID" value="KZP02936.1"/>
    <property type="molecule type" value="Genomic_DNA"/>
</dbReference>
<evidence type="ECO:0000256" key="1">
    <source>
        <dbReference type="SAM" id="Phobius"/>
    </source>
</evidence>
<reference evidence="2 3" key="1">
    <citation type="journal article" date="2016" name="Mol. Biol. Evol.">
        <title>Comparative Genomics of Early-Diverging Mushroom-Forming Fungi Provides Insights into the Origins of Lignocellulose Decay Capabilities.</title>
        <authorList>
            <person name="Nagy L.G."/>
            <person name="Riley R."/>
            <person name="Tritt A."/>
            <person name="Adam C."/>
            <person name="Daum C."/>
            <person name="Floudas D."/>
            <person name="Sun H."/>
            <person name="Yadav J.S."/>
            <person name="Pangilinan J."/>
            <person name="Larsson K.H."/>
            <person name="Matsuura K."/>
            <person name="Barry K."/>
            <person name="Labutti K."/>
            <person name="Kuo R."/>
            <person name="Ohm R.A."/>
            <person name="Bhattacharya S.S."/>
            <person name="Shirouzu T."/>
            <person name="Yoshinaga Y."/>
            <person name="Martin F.M."/>
            <person name="Grigoriev I.V."/>
            <person name="Hibbett D.S."/>
        </authorList>
    </citation>
    <scope>NUCLEOTIDE SEQUENCE [LARGE SCALE GENOMIC DNA]</scope>
    <source>
        <strain evidence="2 3">CBS 109695</strain>
    </source>
</reference>
<organism evidence="2 3">
    <name type="scientific">Athelia psychrophila</name>
    <dbReference type="NCBI Taxonomy" id="1759441"/>
    <lineage>
        <taxon>Eukaryota</taxon>
        <taxon>Fungi</taxon>
        <taxon>Dikarya</taxon>
        <taxon>Basidiomycota</taxon>
        <taxon>Agaricomycotina</taxon>
        <taxon>Agaricomycetes</taxon>
        <taxon>Agaricomycetidae</taxon>
        <taxon>Atheliales</taxon>
        <taxon>Atheliaceae</taxon>
        <taxon>Athelia</taxon>
    </lineage>
</organism>
<feature type="transmembrane region" description="Helical" evidence="1">
    <location>
        <begin position="428"/>
        <end position="454"/>
    </location>
</feature>
<protein>
    <submittedName>
        <fullName evidence="2">Uncharacterized protein</fullName>
    </submittedName>
</protein>
<proteinExistence type="predicted"/>
<feature type="transmembrane region" description="Helical" evidence="1">
    <location>
        <begin position="401"/>
        <end position="422"/>
    </location>
</feature>
<dbReference type="Proteomes" id="UP000076532">
    <property type="component" value="Unassembled WGS sequence"/>
</dbReference>
<dbReference type="PANTHER" id="PTHR35043:SF7">
    <property type="entry name" value="TRANSCRIPTION FACTOR DOMAIN-CONTAINING PROTEIN"/>
    <property type="match status" value="1"/>
</dbReference>
<feature type="transmembrane region" description="Helical" evidence="1">
    <location>
        <begin position="364"/>
        <end position="389"/>
    </location>
</feature>
<feature type="transmembrane region" description="Helical" evidence="1">
    <location>
        <begin position="38"/>
        <end position="56"/>
    </location>
</feature>
<sequence>MPSLILLPELSQSVGALSQPTESAAQASCIDINHCRTIWNIIWSCLATIAACTWVAVHRNVPDPRSGMIRVNLDRIAITICALLVPEYIIGWAVRQWLTAHRIAQTNEKLAKEARDCYRRRAADVVTSDRDRGIVLPSDERIELLLREAVQAEVWTVTHGFFVIMGGFYFLDPKSTPRPLSREQVEEHVENSSFELPKKSDVDDKSKADMFSKVVASLQTLWFVMQSLAWPIQQLPLTKLEIATLAYTSINMAMYGFWWSKPLNVGRPVRMDEYGDADVFSTSPSFSQETLVMVDHSSPSISDADSMTSWSKKIEGSPTQMQLYIMKLACLLKTVMGAQDDEVDLSKLSKVPNFYAGVPIDVHIIWADLITLIFAMVFGAVHCAAWSLTFPSQAEKLMRRAASMALVGIPVIYILVVTLYMFEKQWLVKYLLLLSLIMILFYLLARLILIVLAFTTLQSLPSAVLETVHWTTFIPHL</sequence>
<keyword evidence="1" id="KW-1133">Transmembrane helix</keyword>
<evidence type="ECO:0000313" key="2">
    <source>
        <dbReference type="EMBL" id="KZP02936.1"/>
    </source>
</evidence>
<feature type="transmembrane region" description="Helical" evidence="1">
    <location>
        <begin position="76"/>
        <end position="94"/>
    </location>
</feature>
<name>A0A167TH79_9AGAM</name>
<dbReference type="OrthoDB" id="9451547at2759"/>
<keyword evidence="1" id="KW-0812">Transmembrane</keyword>
<accession>A0A167TH79</accession>
<dbReference type="PANTHER" id="PTHR35043">
    <property type="entry name" value="TRANSCRIPTION FACTOR DOMAIN-CONTAINING PROTEIN"/>
    <property type="match status" value="1"/>
</dbReference>